<dbReference type="EMBL" id="CAUYUJ010022420">
    <property type="protein sequence ID" value="CAK0910552.1"/>
    <property type="molecule type" value="Genomic_DNA"/>
</dbReference>
<feature type="region of interest" description="Disordered" evidence="1">
    <location>
        <begin position="56"/>
        <end position="89"/>
    </location>
</feature>
<evidence type="ECO:0000313" key="3">
    <source>
        <dbReference type="Proteomes" id="UP001189429"/>
    </source>
</evidence>
<feature type="compositionally biased region" description="Polar residues" evidence="1">
    <location>
        <begin position="56"/>
        <end position="72"/>
    </location>
</feature>
<name>A0ABN9YG74_9DINO</name>
<dbReference type="Proteomes" id="UP001189429">
    <property type="component" value="Unassembled WGS sequence"/>
</dbReference>
<gene>
    <name evidence="2" type="ORF">PCOR1329_LOCUS84707</name>
</gene>
<proteinExistence type="predicted"/>
<reference evidence="2" key="1">
    <citation type="submission" date="2023-10" db="EMBL/GenBank/DDBJ databases">
        <authorList>
            <person name="Chen Y."/>
            <person name="Shah S."/>
            <person name="Dougan E. K."/>
            <person name="Thang M."/>
            <person name="Chan C."/>
        </authorList>
    </citation>
    <scope>NUCLEOTIDE SEQUENCE [LARGE SCALE GENOMIC DNA]</scope>
</reference>
<accession>A0ABN9YG74</accession>
<evidence type="ECO:0000313" key="2">
    <source>
        <dbReference type="EMBL" id="CAK0910552.1"/>
    </source>
</evidence>
<comment type="caution">
    <text evidence="2">The sequence shown here is derived from an EMBL/GenBank/DDBJ whole genome shotgun (WGS) entry which is preliminary data.</text>
</comment>
<protein>
    <submittedName>
        <fullName evidence="2">Uncharacterized protein</fullName>
    </submittedName>
</protein>
<feature type="compositionally biased region" description="Basic and acidic residues" evidence="1">
    <location>
        <begin position="262"/>
        <end position="272"/>
    </location>
</feature>
<evidence type="ECO:0000256" key="1">
    <source>
        <dbReference type="SAM" id="MobiDB-lite"/>
    </source>
</evidence>
<keyword evidence="3" id="KW-1185">Reference proteome</keyword>
<sequence>MGAICDTSLTGQASAAIRSSAAASPPPSSSTSSPNASRGAGPVWAALFSSATSCSTPRNASLRETASATSSGRWPVGPRGPTRSWRARRRGRCSSTWASGCWAMAASAACFALQMGDDERPSESFDFALGNMLAQVAGVRGAAMRDWGVVFAAAEMGFVAETGHVDDSVALGSPSGTLAPEVAEALVRRASEGGPGSRRAQAADPAARPFDSLTLVQCERDLKAAYRALGYDELNITPCAVRHAVPSRDIHHGHRNLSVGARPDRKDDYLGP</sequence>
<feature type="region of interest" description="Disordered" evidence="1">
    <location>
        <begin position="16"/>
        <end position="37"/>
    </location>
</feature>
<organism evidence="2 3">
    <name type="scientific">Prorocentrum cordatum</name>
    <dbReference type="NCBI Taxonomy" id="2364126"/>
    <lineage>
        <taxon>Eukaryota</taxon>
        <taxon>Sar</taxon>
        <taxon>Alveolata</taxon>
        <taxon>Dinophyceae</taxon>
        <taxon>Prorocentrales</taxon>
        <taxon>Prorocentraceae</taxon>
        <taxon>Prorocentrum</taxon>
    </lineage>
</organism>
<feature type="region of interest" description="Disordered" evidence="1">
    <location>
        <begin position="253"/>
        <end position="272"/>
    </location>
</feature>